<dbReference type="EMBL" id="VNFE01000004">
    <property type="protein sequence ID" value="TVU89187.1"/>
    <property type="molecule type" value="Genomic_DNA"/>
</dbReference>
<dbReference type="SUPFAM" id="SSF53448">
    <property type="entry name" value="Nucleotide-diphospho-sugar transferases"/>
    <property type="match status" value="1"/>
</dbReference>
<proteinExistence type="inferred from homology"/>
<keyword evidence="2" id="KW-0328">Glycosyltransferase</keyword>
<dbReference type="Proteomes" id="UP000317288">
    <property type="component" value="Unassembled WGS sequence"/>
</dbReference>
<dbReference type="GO" id="GO:0016757">
    <property type="term" value="F:glycosyltransferase activity"/>
    <property type="evidence" value="ECO:0007669"/>
    <property type="project" value="UniProtKB-KW"/>
</dbReference>
<gene>
    <name evidence="5" type="ORF">FQP89_14360</name>
</gene>
<dbReference type="RefSeq" id="WP_144812278.1">
    <property type="nucleotide sequence ID" value="NZ_VNFE01000004.1"/>
</dbReference>
<name>A0A558J6D2_9GAMM</name>
<evidence type="ECO:0000313" key="5">
    <source>
        <dbReference type="EMBL" id="TVU89187.1"/>
    </source>
</evidence>
<reference evidence="5 6" key="1">
    <citation type="submission" date="2019-07" db="EMBL/GenBank/DDBJ databases">
        <title>Diversity of Bacteria from Kongsfjorden, Arctic.</title>
        <authorList>
            <person name="Yu Y."/>
        </authorList>
    </citation>
    <scope>NUCLEOTIDE SEQUENCE [LARGE SCALE GENOMIC DNA]</scope>
    <source>
        <strain evidence="5 6">SM1922</strain>
    </source>
</reference>
<dbReference type="InterPro" id="IPR029044">
    <property type="entry name" value="Nucleotide-diphossugar_trans"/>
</dbReference>
<comment type="caution">
    <text evidence="5">The sequence shown here is derived from an EMBL/GenBank/DDBJ whole genome shotgun (WGS) entry which is preliminary data.</text>
</comment>
<feature type="domain" description="Glycosyltransferase 2-like" evidence="4">
    <location>
        <begin position="31"/>
        <end position="149"/>
    </location>
</feature>
<comment type="similarity">
    <text evidence="1">Belongs to the glycosyltransferase 2 family.</text>
</comment>
<evidence type="ECO:0000259" key="4">
    <source>
        <dbReference type="Pfam" id="PF00535"/>
    </source>
</evidence>
<sequence>MSFYRFEKEVKCKSARENAGGVMKISNPRASVIVPTYYDWARLKLCVTALENQSYPQNDFEVIIVNNAPEDTLPLDFHLPNNFRVITEVKPGSYAARNAALKLAKGEIIAFTDSDCIPDPYWLEAAVNRFDKGVERIAGRIELFFKSDKLTLVEIYEKAFSFDQEKYAKTGGAATANMITLAKHFKTVGFFNDALMSGGDNEWGWRAMAKGIPIEYAPEVIVNHPARADIKAMLKKRKRVLGGEVNKENESVKKSFFLTLLKGYFPPRRQLSLFFKKGLPFSKKLLAYLLCYYFKIYSTTYKLALLIGIAKPERS</sequence>
<accession>A0A558J6D2</accession>
<dbReference type="Gene3D" id="3.90.550.10">
    <property type="entry name" value="Spore Coat Polysaccharide Biosynthesis Protein SpsA, Chain A"/>
    <property type="match status" value="1"/>
</dbReference>
<organism evidence="5 6">
    <name type="scientific">Vreelandella titanicae</name>
    <dbReference type="NCBI Taxonomy" id="664683"/>
    <lineage>
        <taxon>Bacteria</taxon>
        <taxon>Pseudomonadati</taxon>
        <taxon>Pseudomonadota</taxon>
        <taxon>Gammaproteobacteria</taxon>
        <taxon>Oceanospirillales</taxon>
        <taxon>Halomonadaceae</taxon>
        <taxon>Vreelandella</taxon>
    </lineage>
</organism>
<keyword evidence="3 5" id="KW-0808">Transferase</keyword>
<dbReference type="PANTHER" id="PTHR43179">
    <property type="entry name" value="RHAMNOSYLTRANSFERASE WBBL"/>
    <property type="match status" value="1"/>
</dbReference>
<evidence type="ECO:0000256" key="1">
    <source>
        <dbReference type="ARBA" id="ARBA00006739"/>
    </source>
</evidence>
<evidence type="ECO:0000256" key="3">
    <source>
        <dbReference type="ARBA" id="ARBA00022679"/>
    </source>
</evidence>
<dbReference type="InterPro" id="IPR001173">
    <property type="entry name" value="Glyco_trans_2-like"/>
</dbReference>
<dbReference type="Pfam" id="PF00535">
    <property type="entry name" value="Glycos_transf_2"/>
    <property type="match status" value="1"/>
</dbReference>
<dbReference type="PANTHER" id="PTHR43179:SF12">
    <property type="entry name" value="GALACTOFURANOSYLTRANSFERASE GLFT2"/>
    <property type="match status" value="1"/>
</dbReference>
<dbReference type="CDD" id="cd00761">
    <property type="entry name" value="Glyco_tranf_GTA_type"/>
    <property type="match status" value="1"/>
</dbReference>
<evidence type="ECO:0000256" key="2">
    <source>
        <dbReference type="ARBA" id="ARBA00022676"/>
    </source>
</evidence>
<evidence type="ECO:0000313" key="6">
    <source>
        <dbReference type="Proteomes" id="UP000317288"/>
    </source>
</evidence>
<protein>
    <submittedName>
        <fullName evidence="5">Glycosyltransferase</fullName>
    </submittedName>
</protein>
<dbReference type="AlphaFoldDB" id="A0A558J6D2"/>